<feature type="compositionally biased region" description="Basic and acidic residues" evidence="1">
    <location>
        <begin position="247"/>
        <end position="267"/>
    </location>
</feature>
<evidence type="ECO:0000256" key="1">
    <source>
        <dbReference type="SAM" id="MobiDB-lite"/>
    </source>
</evidence>
<reference evidence="2" key="2">
    <citation type="submission" date="2022-01" db="EMBL/GenBank/DDBJ databases">
        <authorList>
            <person name="Yamashiro T."/>
            <person name="Shiraishi A."/>
            <person name="Satake H."/>
            <person name="Nakayama K."/>
        </authorList>
    </citation>
    <scope>NUCLEOTIDE SEQUENCE</scope>
</reference>
<accession>A0ABQ4XS98</accession>
<gene>
    <name evidence="2" type="ORF">Tco_0682257</name>
</gene>
<evidence type="ECO:0000313" key="2">
    <source>
        <dbReference type="EMBL" id="GJS67692.1"/>
    </source>
</evidence>
<sequence>MLTKGIKQSESYQIFIKYSTSQIPPKNSRGKGSQRKKTTDTFEADVDVSEESNSEPARKQTCNRRVIKKKVTISADDNIIPEPDIALELGKSISLTEAAEEEAARRAHATHARIVTKSVHDPARRRPSCIAFIDTSSVSKNKSYDPSQKLKGVQTLTPEEQLAFDRIKALKESKKTSRMQPGIGGSSEGIGIALGFLMSPQSSLLPQVKELSEYSEEDYDDDDDDYDDYDDNDDDDDDNDDDDDDKSIDLEKTNDEETDDEFMHSEENVQDDDKESNVKETDDELVLADEQVNNNEDEEMTNAEDADTRNGFGNQFVNLSSDTSLVGTVKDTIDAEINSLLDVQIQQEIPHIQSPSVLTVPVSVISEPSVLTPIPETPSVAHATTLLPPPTVSSISHLKEADNTTTLCALFISEIPSTVNTYLGSSMGDALQKVLHKHMKELIQKYPQQVDYKEMIEESVQENIINEVKNQLPKFLPKALSDFATLVIQSTVKNALEKTPLPVA</sequence>
<evidence type="ECO:0000313" key="3">
    <source>
        <dbReference type="Proteomes" id="UP001151760"/>
    </source>
</evidence>
<feature type="compositionally biased region" description="Acidic residues" evidence="1">
    <location>
        <begin position="42"/>
        <end position="53"/>
    </location>
</feature>
<dbReference type="EMBL" id="BQNB010009736">
    <property type="protein sequence ID" value="GJS67692.1"/>
    <property type="molecule type" value="Genomic_DNA"/>
</dbReference>
<dbReference type="Proteomes" id="UP001151760">
    <property type="component" value="Unassembled WGS sequence"/>
</dbReference>
<protein>
    <submittedName>
        <fullName evidence="2">Integrase, catalytic region, zinc finger, CCHC-type containing protein</fullName>
    </submittedName>
</protein>
<proteinExistence type="predicted"/>
<feature type="region of interest" description="Disordered" evidence="1">
    <location>
        <begin position="212"/>
        <end position="280"/>
    </location>
</feature>
<reference evidence="2" key="1">
    <citation type="journal article" date="2022" name="Int. J. Mol. Sci.">
        <title>Draft Genome of Tanacetum Coccineum: Genomic Comparison of Closely Related Tanacetum-Family Plants.</title>
        <authorList>
            <person name="Yamashiro T."/>
            <person name="Shiraishi A."/>
            <person name="Nakayama K."/>
            <person name="Satake H."/>
        </authorList>
    </citation>
    <scope>NUCLEOTIDE SEQUENCE</scope>
</reference>
<comment type="caution">
    <text evidence="2">The sequence shown here is derived from an EMBL/GenBank/DDBJ whole genome shotgun (WGS) entry which is preliminary data.</text>
</comment>
<organism evidence="2 3">
    <name type="scientific">Tanacetum coccineum</name>
    <dbReference type="NCBI Taxonomy" id="301880"/>
    <lineage>
        <taxon>Eukaryota</taxon>
        <taxon>Viridiplantae</taxon>
        <taxon>Streptophyta</taxon>
        <taxon>Embryophyta</taxon>
        <taxon>Tracheophyta</taxon>
        <taxon>Spermatophyta</taxon>
        <taxon>Magnoliopsida</taxon>
        <taxon>eudicotyledons</taxon>
        <taxon>Gunneridae</taxon>
        <taxon>Pentapetalae</taxon>
        <taxon>asterids</taxon>
        <taxon>campanulids</taxon>
        <taxon>Asterales</taxon>
        <taxon>Asteraceae</taxon>
        <taxon>Asteroideae</taxon>
        <taxon>Anthemideae</taxon>
        <taxon>Anthemidinae</taxon>
        <taxon>Tanacetum</taxon>
    </lineage>
</organism>
<name>A0ABQ4XS98_9ASTR</name>
<feature type="compositionally biased region" description="Acidic residues" evidence="1">
    <location>
        <begin position="213"/>
        <end position="246"/>
    </location>
</feature>
<feature type="region of interest" description="Disordered" evidence="1">
    <location>
        <begin position="18"/>
        <end position="61"/>
    </location>
</feature>
<keyword evidence="3" id="KW-1185">Reference proteome</keyword>